<dbReference type="EMBL" id="JBHFEH010000010">
    <property type="protein sequence ID" value="KAL2055683.1"/>
    <property type="molecule type" value="Genomic_DNA"/>
</dbReference>
<protein>
    <submittedName>
        <fullName evidence="1">Uncharacterized protein</fullName>
    </submittedName>
</protein>
<proteinExistence type="predicted"/>
<accession>A0ABR4BE22</accession>
<evidence type="ECO:0000313" key="2">
    <source>
        <dbReference type="Proteomes" id="UP001590951"/>
    </source>
</evidence>
<comment type="caution">
    <text evidence="1">The sequence shown here is derived from an EMBL/GenBank/DDBJ whole genome shotgun (WGS) entry which is preliminary data.</text>
</comment>
<dbReference type="Proteomes" id="UP001590951">
    <property type="component" value="Unassembled WGS sequence"/>
</dbReference>
<keyword evidence="2" id="KW-1185">Reference proteome</keyword>
<organism evidence="1 2">
    <name type="scientific">Lepraria finkii</name>
    <dbReference type="NCBI Taxonomy" id="1340010"/>
    <lineage>
        <taxon>Eukaryota</taxon>
        <taxon>Fungi</taxon>
        <taxon>Dikarya</taxon>
        <taxon>Ascomycota</taxon>
        <taxon>Pezizomycotina</taxon>
        <taxon>Lecanoromycetes</taxon>
        <taxon>OSLEUM clade</taxon>
        <taxon>Lecanoromycetidae</taxon>
        <taxon>Lecanorales</taxon>
        <taxon>Lecanorineae</taxon>
        <taxon>Stereocaulaceae</taxon>
        <taxon>Lepraria</taxon>
    </lineage>
</organism>
<evidence type="ECO:0000313" key="1">
    <source>
        <dbReference type="EMBL" id="KAL2055683.1"/>
    </source>
</evidence>
<gene>
    <name evidence="1" type="ORF">ABVK25_003927</name>
</gene>
<sequence length="218" mass="24427">MSLSMEVDNMEDGMLMAEEGAGRIIKPPRPLPAALKVFDTAHYRLYNPYDPSPKNQGREVTGKFTKFDKFDNYTLYMNPGYPNMEEIPFPGIRLDDRTAAKALEGLRRKLLHARWPAEFDGKGMLRATRIPLGHAAKKLVEVGEIDVAGNAVQAGQEGWYYLWWGGIHCLMGKEGYDAGLYLIRPSHEDFICPGLGFKLSHKAVVQLPSGDPNDPTFK</sequence>
<reference evidence="1 2" key="1">
    <citation type="submission" date="2024-09" db="EMBL/GenBank/DDBJ databases">
        <title>Rethinking Asexuality: The Enigmatic Case of Functional Sexual Genes in Lepraria (Stereocaulaceae).</title>
        <authorList>
            <person name="Doellman M."/>
            <person name="Sun Y."/>
            <person name="Barcenas-Pena A."/>
            <person name="Lumbsch H.T."/>
            <person name="Grewe F."/>
        </authorList>
    </citation>
    <scope>NUCLEOTIDE SEQUENCE [LARGE SCALE GENOMIC DNA]</scope>
    <source>
        <strain evidence="1 2">Grewe 0041</strain>
    </source>
</reference>
<name>A0ABR4BE22_9LECA</name>